<dbReference type="InterPro" id="IPR039537">
    <property type="entry name" value="Retrotran_Ty1/copia-like"/>
</dbReference>
<accession>A0A438JIG0</accession>
<evidence type="ECO:0000256" key="1">
    <source>
        <dbReference type="SAM" id="MobiDB-lite"/>
    </source>
</evidence>
<feature type="domain" description="Integrase catalytic" evidence="2">
    <location>
        <begin position="121"/>
        <end position="219"/>
    </location>
</feature>
<gene>
    <name evidence="3" type="primary">GIP_311</name>
    <name evidence="3" type="ORF">CK203_011053</name>
</gene>
<dbReference type="Gene3D" id="3.30.420.10">
    <property type="entry name" value="Ribonuclease H-like superfamily/Ribonuclease H"/>
    <property type="match status" value="1"/>
</dbReference>
<reference evidence="3 4" key="1">
    <citation type="journal article" date="2018" name="PLoS Genet.">
        <title>Population sequencing reveals clonal diversity and ancestral inbreeding in the grapevine cultivar Chardonnay.</title>
        <authorList>
            <person name="Roach M.J."/>
            <person name="Johnson D.L."/>
            <person name="Bohlmann J."/>
            <person name="van Vuuren H.J."/>
            <person name="Jones S.J."/>
            <person name="Pretorius I.S."/>
            <person name="Schmidt S.A."/>
            <person name="Borneman A.R."/>
        </authorList>
    </citation>
    <scope>NUCLEOTIDE SEQUENCE [LARGE SCALE GENOMIC DNA]</scope>
    <source>
        <strain evidence="4">cv. Chardonnay</strain>
        <tissue evidence="3">Leaf</tissue>
    </source>
</reference>
<name>A0A438JIG0_VITVI</name>
<sequence>MRQEDSNEKAFLIMQKRKASQGRKKKQSGEKKNKEKNKGQGRKSGGKKIYPLCPHCKRQSHSENFCWYRPSMQYRSCKQFGHVEKVCKNKNDQQGKQEQQTQMIENQQQHEELDQSYKSKLKIGNGDLVDVKGKGVVAIETPIVGIVHQLTVTYSPKKNGVSERKNRTIMEMTKCLLFEKKMPKCFWEEAVNIAMYLLNRLPTKVVKNKTPFEAWYVVKPFVEHLKVFGSLGHTHVPDVKKD</sequence>
<dbReference type="GO" id="GO:0015074">
    <property type="term" value="P:DNA integration"/>
    <property type="evidence" value="ECO:0007669"/>
    <property type="project" value="InterPro"/>
</dbReference>
<dbReference type="GO" id="GO:0003676">
    <property type="term" value="F:nucleic acid binding"/>
    <property type="evidence" value="ECO:0007669"/>
    <property type="project" value="InterPro"/>
</dbReference>
<dbReference type="EMBL" id="QGNW01000040">
    <property type="protein sequence ID" value="RVX08737.1"/>
    <property type="molecule type" value="Genomic_DNA"/>
</dbReference>
<dbReference type="SUPFAM" id="SSF53098">
    <property type="entry name" value="Ribonuclease H-like"/>
    <property type="match status" value="1"/>
</dbReference>
<dbReference type="InterPro" id="IPR001584">
    <property type="entry name" value="Integrase_cat-core"/>
</dbReference>
<evidence type="ECO:0000313" key="4">
    <source>
        <dbReference type="Proteomes" id="UP000288805"/>
    </source>
</evidence>
<dbReference type="PANTHER" id="PTHR42648:SF18">
    <property type="entry name" value="RETROTRANSPOSON, UNCLASSIFIED-LIKE PROTEIN"/>
    <property type="match status" value="1"/>
</dbReference>
<feature type="compositionally biased region" description="Basic residues" evidence="1">
    <location>
        <begin position="15"/>
        <end position="26"/>
    </location>
</feature>
<dbReference type="AlphaFoldDB" id="A0A438JIG0"/>
<feature type="region of interest" description="Disordered" evidence="1">
    <location>
        <begin position="1"/>
        <end position="50"/>
    </location>
</feature>
<dbReference type="InterPro" id="IPR036397">
    <property type="entry name" value="RNaseH_sf"/>
</dbReference>
<dbReference type="Proteomes" id="UP000288805">
    <property type="component" value="Unassembled WGS sequence"/>
</dbReference>
<evidence type="ECO:0000259" key="2">
    <source>
        <dbReference type="PROSITE" id="PS50994"/>
    </source>
</evidence>
<dbReference type="PROSITE" id="PS50994">
    <property type="entry name" value="INTEGRASE"/>
    <property type="match status" value="1"/>
</dbReference>
<protein>
    <submittedName>
        <fullName evidence="3">Copia protein</fullName>
    </submittedName>
</protein>
<dbReference type="PANTHER" id="PTHR42648">
    <property type="entry name" value="TRANSPOSASE, PUTATIVE-RELATED"/>
    <property type="match status" value="1"/>
</dbReference>
<comment type="caution">
    <text evidence="3">The sequence shown here is derived from an EMBL/GenBank/DDBJ whole genome shotgun (WGS) entry which is preliminary data.</text>
</comment>
<organism evidence="3 4">
    <name type="scientific">Vitis vinifera</name>
    <name type="common">Grape</name>
    <dbReference type="NCBI Taxonomy" id="29760"/>
    <lineage>
        <taxon>Eukaryota</taxon>
        <taxon>Viridiplantae</taxon>
        <taxon>Streptophyta</taxon>
        <taxon>Embryophyta</taxon>
        <taxon>Tracheophyta</taxon>
        <taxon>Spermatophyta</taxon>
        <taxon>Magnoliopsida</taxon>
        <taxon>eudicotyledons</taxon>
        <taxon>Gunneridae</taxon>
        <taxon>Pentapetalae</taxon>
        <taxon>rosids</taxon>
        <taxon>Vitales</taxon>
        <taxon>Vitaceae</taxon>
        <taxon>Viteae</taxon>
        <taxon>Vitis</taxon>
    </lineage>
</organism>
<evidence type="ECO:0000313" key="3">
    <source>
        <dbReference type="EMBL" id="RVX08737.1"/>
    </source>
</evidence>
<proteinExistence type="predicted"/>
<feature type="compositionally biased region" description="Basic and acidic residues" evidence="1">
    <location>
        <begin position="27"/>
        <end position="38"/>
    </location>
</feature>
<dbReference type="InterPro" id="IPR012337">
    <property type="entry name" value="RNaseH-like_sf"/>
</dbReference>